<proteinExistence type="inferred from homology"/>
<evidence type="ECO:0000256" key="10">
    <source>
        <dbReference type="ARBA" id="ARBA00029774"/>
    </source>
</evidence>
<dbReference type="EMBL" id="PYGD01000016">
    <property type="protein sequence ID" value="PSK88005.1"/>
    <property type="molecule type" value="Genomic_DNA"/>
</dbReference>
<comment type="subcellular location">
    <subcellularLocation>
        <location evidence="1">Cytoplasm</location>
    </subcellularLocation>
</comment>
<accession>A0A2P8CSQ0</accession>
<evidence type="ECO:0000256" key="6">
    <source>
        <dbReference type="ARBA" id="ARBA00022694"/>
    </source>
</evidence>
<protein>
    <recommendedName>
        <fullName evidence="10">L-threonylcarbamoyladenylate synthase</fullName>
        <ecNumber evidence="3">2.7.7.87</ecNumber>
    </recommendedName>
    <alternativeName>
        <fullName evidence="10">L-threonylcarbamoyladenylate synthase</fullName>
    </alternativeName>
</protein>
<dbReference type="AlphaFoldDB" id="A0A2P8CSQ0"/>
<comment type="catalytic activity">
    <reaction evidence="11">
        <text>L-threonine + hydrogencarbonate + ATP = L-threonylcarbamoyladenylate + diphosphate + H2O</text>
        <dbReference type="Rhea" id="RHEA:36407"/>
        <dbReference type="ChEBI" id="CHEBI:15377"/>
        <dbReference type="ChEBI" id="CHEBI:17544"/>
        <dbReference type="ChEBI" id="CHEBI:30616"/>
        <dbReference type="ChEBI" id="CHEBI:33019"/>
        <dbReference type="ChEBI" id="CHEBI:57926"/>
        <dbReference type="ChEBI" id="CHEBI:73682"/>
        <dbReference type="EC" id="2.7.7.87"/>
    </reaction>
</comment>
<evidence type="ECO:0000313" key="13">
    <source>
        <dbReference type="EMBL" id="PSK88005.1"/>
    </source>
</evidence>
<keyword evidence="9" id="KW-0067">ATP-binding</keyword>
<dbReference type="GO" id="GO:0003725">
    <property type="term" value="F:double-stranded RNA binding"/>
    <property type="evidence" value="ECO:0007669"/>
    <property type="project" value="InterPro"/>
</dbReference>
<evidence type="ECO:0000256" key="9">
    <source>
        <dbReference type="ARBA" id="ARBA00022840"/>
    </source>
</evidence>
<comment type="caution">
    <text evidence="13">The sequence shown here is derived from an EMBL/GenBank/DDBJ whole genome shotgun (WGS) entry which is preliminary data.</text>
</comment>
<dbReference type="NCBIfam" id="TIGR00057">
    <property type="entry name" value="L-threonylcarbamoyladenylate synthase"/>
    <property type="match status" value="1"/>
</dbReference>
<feature type="domain" description="YrdC-like" evidence="12">
    <location>
        <begin position="2"/>
        <end position="187"/>
    </location>
</feature>
<keyword evidence="5" id="KW-0808">Transferase</keyword>
<evidence type="ECO:0000256" key="1">
    <source>
        <dbReference type="ARBA" id="ARBA00004496"/>
    </source>
</evidence>
<gene>
    <name evidence="13" type="ORF">B0I18_11636</name>
</gene>
<dbReference type="Gene3D" id="3.90.870.10">
    <property type="entry name" value="DHBP synthase"/>
    <property type="match status" value="1"/>
</dbReference>
<name>A0A2P8CSQ0_9BACT</name>
<keyword evidence="4" id="KW-0963">Cytoplasm</keyword>
<comment type="similarity">
    <text evidence="2">Belongs to the SUA5 family.</text>
</comment>
<dbReference type="GO" id="GO:0005737">
    <property type="term" value="C:cytoplasm"/>
    <property type="evidence" value="ECO:0007669"/>
    <property type="project" value="UniProtKB-SubCell"/>
</dbReference>
<keyword evidence="6" id="KW-0819">tRNA processing</keyword>
<dbReference type="SUPFAM" id="SSF55821">
    <property type="entry name" value="YrdC/RibB"/>
    <property type="match status" value="1"/>
</dbReference>
<dbReference type="RefSeq" id="WP_106525376.1">
    <property type="nucleotide sequence ID" value="NZ_PYGD01000016.1"/>
</dbReference>
<dbReference type="PANTHER" id="PTHR17490">
    <property type="entry name" value="SUA5"/>
    <property type="match status" value="1"/>
</dbReference>
<dbReference type="Proteomes" id="UP000240572">
    <property type="component" value="Unassembled WGS sequence"/>
</dbReference>
<dbReference type="GO" id="GO:0000049">
    <property type="term" value="F:tRNA binding"/>
    <property type="evidence" value="ECO:0007669"/>
    <property type="project" value="TreeGrafter"/>
</dbReference>
<dbReference type="InterPro" id="IPR017945">
    <property type="entry name" value="DHBP_synth_RibB-like_a/b_dom"/>
</dbReference>
<dbReference type="PROSITE" id="PS51163">
    <property type="entry name" value="YRDC"/>
    <property type="match status" value="1"/>
</dbReference>
<dbReference type="GO" id="GO:0061710">
    <property type="term" value="F:L-threonylcarbamoyladenylate synthase"/>
    <property type="evidence" value="ECO:0007669"/>
    <property type="project" value="UniProtKB-EC"/>
</dbReference>
<reference evidence="13 14" key="1">
    <citation type="submission" date="2018-03" db="EMBL/GenBank/DDBJ databases">
        <title>Genomic Encyclopedia of Type Strains, Phase III (KMG-III): the genomes of soil and plant-associated and newly described type strains.</title>
        <authorList>
            <person name="Whitman W."/>
        </authorList>
    </citation>
    <scope>NUCLEOTIDE SEQUENCE [LARGE SCALE GENOMIC DNA]</scope>
    <source>
        <strain evidence="13 14">CGMCC 1.12700</strain>
    </source>
</reference>
<dbReference type="GO" id="GO:0008033">
    <property type="term" value="P:tRNA processing"/>
    <property type="evidence" value="ECO:0007669"/>
    <property type="project" value="UniProtKB-KW"/>
</dbReference>
<evidence type="ECO:0000313" key="14">
    <source>
        <dbReference type="Proteomes" id="UP000240572"/>
    </source>
</evidence>
<keyword evidence="8" id="KW-0547">Nucleotide-binding</keyword>
<evidence type="ECO:0000256" key="5">
    <source>
        <dbReference type="ARBA" id="ARBA00022679"/>
    </source>
</evidence>
<evidence type="ECO:0000256" key="7">
    <source>
        <dbReference type="ARBA" id="ARBA00022695"/>
    </source>
</evidence>
<dbReference type="InterPro" id="IPR006070">
    <property type="entry name" value="Sua5-like_dom"/>
</dbReference>
<keyword evidence="14" id="KW-1185">Reference proteome</keyword>
<evidence type="ECO:0000256" key="11">
    <source>
        <dbReference type="ARBA" id="ARBA00048366"/>
    </source>
</evidence>
<dbReference type="InterPro" id="IPR050156">
    <property type="entry name" value="TC-AMP_synthase_SUA5"/>
</dbReference>
<dbReference type="Pfam" id="PF01300">
    <property type="entry name" value="Sua5_yciO_yrdC"/>
    <property type="match status" value="1"/>
</dbReference>
<keyword evidence="7" id="KW-0548">Nucleotidyltransferase</keyword>
<evidence type="ECO:0000256" key="2">
    <source>
        <dbReference type="ARBA" id="ARBA00007663"/>
    </source>
</evidence>
<dbReference type="OrthoDB" id="9814580at2"/>
<dbReference type="GO" id="GO:0005524">
    <property type="term" value="F:ATP binding"/>
    <property type="evidence" value="ECO:0007669"/>
    <property type="project" value="UniProtKB-KW"/>
</dbReference>
<evidence type="ECO:0000256" key="4">
    <source>
        <dbReference type="ARBA" id="ARBA00022490"/>
    </source>
</evidence>
<evidence type="ECO:0000256" key="8">
    <source>
        <dbReference type="ARBA" id="ARBA00022741"/>
    </source>
</evidence>
<organism evidence="13 14">
    <name type="scientific">Taibaiella chishuiensis</name>
    <dbReference type="NCBI Taxonomy" id="1434707"/>
    <lineage>
        <taxon>Bacteria</taxon>
        <taxon>Pseudomonadati</taxon>
        <taxon>Bacteroidota</taxon>
        <taxon>Chitinophagia</taxon>
        <taxon>Chitinophagales</taxon>
        <taxon>Chitinophagaceae</taxon>
        <taxon>Taibaiella</taxon>
    </lineage>
</organism>
<sequence length="187" mass="20418">MNTEINKTLAVLESGGIILYPTDTIWGIGCDATNAAAVRKIYEAKERDDAKSLIILLAEAKDVFRYVANPHPDIVSMIFAFERPTTVIYEQAIGLPDNLVNQDGSIAIRVTRDPFCKSLIKRLKRPLVSTSANISGAPSPASFATIDPVLKGRVDYIVDHRRGEEAAAPPSRILRIQADGSTTVIRD</sequence>
<dbReference type="EC" id="2.7.7.87" evidence="3"/>
<evidence type="ECO:0000259" key="12">
    <source>
        <dbReference type="PROSITE" id="PS51163"/>
    </source>
</evidence>
<dbReference type="PANTHER" id="PTHR17490:SF16">
    <property type="entry name" value="THREONYLCARBAMOYL-AMP SYNTHASE"/>
    <property type="match status" value="1"/>
</dbReference>
<evidence type="ECO:0000256" key="3">
    <source>
        <dbReference type="ARBA" id="ARBA00012584"/>
    </source>
</evidence>
<dbReference type="GO" id="GO:0006450">
    <property type="term" value="P:regulation of translational fidelity"/>
    <property type="evidence" value="ECO:0007669"/>
    <property type="project" value="TreeGrafter"/>
</dbReference>